<evidence type="ECO:0000313" key="3">
    <source>
        <dbReference type="EMBL" id="QKH22674.1"/>
    </source>
</evidence>
<name>A0A0B5NLJ2_BACTU</name>
<reference evidence="1 4" key="1">
    <citation type="journal article" date="2015" name="Genome Announc.">
        <title>Complete genome sequences for 35 biothreat assay-relevant bacillus species.</title>
        <authorList>
            <person name="Johnson S.L."/>
            <person name="Daligault H.E."/>
            <person name="Davenport K.W."/>
            <person name="Jaissle J."/>
            <person name="Frey K.G."/>
            <person name="Ladner J.T."/>
            <person name="Broomall S.M."/>
            <person name="Bishop-Lilly K.A."/>
            <person name="Bruce D.C."/>
            <person name="Gibbons H.S."/>
            <person name="Coyne S.R."/>
            <person name="Lo C.C."/>
            <person name="Meincke L."/>
            <person name="Munk A.C."/>
            <person name="Koroleva G.I."/>
            <person name="Rosenzweig C.N."/>
            <person name="Palacios G.F."/>
            <person name="Redden C.L."/>
            <person name="Minogue T.D."/>
            <person name="Chain P.S."/>
        </authorList>
    </citation>
    <scope>NUCLEOTIDE SEQUENCE [LARGE SCALE GENOMIC DNA]</scope>
    <source>
        <strain evidence="1 4">HD1011</strain>
        <plasmid evidence="1 4">2</plasmid>
    </source>
</reference>
<dbReference type="AlphaFoldDB" id="A0A0B5NLJ2"/>
<dbReference type="Proteomes" id="UP000031876">
    <property type="component" value="Plasmid 2"/>
</dbReference>
<sequence>MVTKQTYKVVLKDRDSERMLLVEGNVNTIKDSETISRIKELSKVQEADRNMKVTDMVSNRKYTFILDNGTQKDLGILREHKGRYQFELKLTSPDCPVIKLEFDKDKFQQRLYDLEIVDGLVDSEDMTMQNLLILALTSYMGYANKIELGDVSDISRVILFDVTFEGSMKLEHVQDGVEYTIVADKDAHHEYVTIAKEFGVITAILDGENCEKKEIFTFHIWEALNVLKELTLYDKGYDFEGRTLKDLELLISKLFGFYQDPMFKDVFKKVFIESQEGVEETEEV</sequence>
<proteinExistence type="predicted"/>
<gene>
    <name evidence="1" type="ORF">BF38_5892</name>
    <name evidence="2" type="ORF">FO599_01450</name>
    <name evidence="3" type="ORF">FOC89_01420</name>
</gene>
<dbReference type="Proteomes" id="UP000501107">
    <property type="component" value="Plasmid unnamed3"/>
</dbReference>
<evidence type="ECO:0000313" key="4">
    <source>
        <dbReference type="Proteomes" id="UP000031876"/>
    </source>
</evidence>
<protein>
    <submittedName>
        <fullName evidence="1">NADH dehydrogenase subunit 5</fullName>
    </submittedName>
</protein>
<evidence type="ECO:0000313" key="5">
    <source>
        <dbReference type="Proteomes" id="UP000501107"/>
    </source>
</evidence>
<organism evidence="3 5">
    <name type="scientific">Bacillus thuringiensis</name>
    <dbReference type="NCBI Taxonomy" id="1428"/>
    <lineage>
        <taxon>Bacteria</taxon>
        <taxon>Bacillati</taxon>
        <taxon>Bacillota</taxon>
        <taxon>Bacilli</taxon>
        <taxon>Bacillales</taxon>
        <taxon>Bacillaceae</taxon>
        <taxon>Bacillus</taxon>
        <taxon>Bacillus cereus group</taxon>
    </lineage>
</organism>
<dbReference type="EMBL" id="CP009334">
    <property type="protein sequence ID" value="AJG74207.1"/>
    <property type="molecule type" value="Genomic_DNA"/>
</dbReference>
<dbReference type="Proteomes" id="UP001181533">
    <property type="component" value="Unassembled WGS sequence"/>
</dbReference>
<reference evidence="2" key="2">
    <citation type="submission" date="2019-07" db="EMBL/GenBank/DDBJ databases">
        <title>Phylogenomic Reclassification of ATCC Bacillus Strains and Various Taxa within the Genus Bacillus.</title>
        <authorList>
            <person name="Riojas M.A."/>
            <person name="Frank A.M."/>
            <person name="Fenn S.L."/>
            <person name="King S.P."/>
            <person name="Brower S.M."/>
            <person name="Hazbon M.H."/>
        </authorList>
    </citation>
    <scope>NUCLEOTIDE SEQUENCE</scope>
    <source>
        <strain evidence="2">ATCC 35646</strain>
    </source>
</reference>
<geneLocation type="plasmid" evidence="3 5">
    <name>unnamed3</name>
</geneLocation>
<evidence type="ECO:0000313" key="2">
    <source>
        <dbReference type="EMBL" id="MDR4174798.1"/>
    </source>
</evidence>
<geneLocation type="plasmid" evidence="1 4">
    <name>2</name>
</geneLocation>
<accession>A0A0B5NLJ2</accession>
<dbReference type="EMBL" id="VKQN01000001">
    <property type="protein sequence ID" value="MDR4174798.1"/>
    <property type="molecule type" value="Genomic_DNA"/>
</dbReference>
<dbReference type="EMBL" id="CP053979">
    <property type="protein sequence ID" value="QKH22674.1"/>
    <property type="molecule type" value="Genomic_DNA"/>
</dbReference>
<dbReference type="RefSeq" id="WP_000256771.1">
    <property type="nucleotide sequence ID" value="NZ_CP009334.1"/>
</dbReference>
<evidence type="ECO:0000313" key="1">
    <source>
        <dbReference type="EMBL" id="AJG74207.1"/>
    </source>
</evidence>
<keyword evidence="3" id="KW-0614">Plasmid</keyword>
<reference evidence="3 5" key="3">
    <citation type="submission" date="2020-05" db="EMBL/GenBank/DDBJ databases">
        <title>FDA dAtabase for Regulatory Grade micrObial Sequences (FDA-ARGOS): Supporting development and validation of Infectious Disease Dx tests.</title>
        <authorList>
            <person name="Nelson B."/>
            <person name="Plummer A."/>
            <person name="Tallon L."/>
            <person name="Sadzewicz L."/>
            <person name="Zhao X."/>
            <person name="Vavikolanu K."/>
            <person name="Mehta A."/>
            <person name="Aluvathingal J."/>
            <person name="Nadendla S."/>
            <person name="Myers T."/>
            <person name="Yan Y."/>
            <person name="Sichtig H."/>
        </authorList>
    </citation>
    <scope>NUCLEOTIDE SEQUENCE [LARGE SCALE GENOMIC DNA]</scope>
    <source>
        <strain evidence="3 5">FDAARGOS_795</strain>
        <plasmid evidence="3 5">unnamed3</plasmid>
    </source>
</reference>
<dbReference type="KEGG" id="btw:BF38_5892"/>